<dbReference type="Pfam" id="PF04542">
    <property type="entry name" value="Sigma70_r2"/>
    <property type="match status" value="1"/>
</dbReference>
<comment type="caution">
    <text evidence="7">The sequence shown here is derived from an EMBL/GenBank/DDBJ whole genome shotgun (WGS) entry which is preliminary data.</text>
</comment>
<dbReference type="AlphaFoldDB" id="A0A934KET8"/>
<dbReference type="InterPro" id="IPR007627">
    <property type="entry name" value="RNA_pol_sigma70_r2"/>
</dbReference>
<evidence type="ECO:0000313" key="7">
    <source>
        <dbReference type="EMBL" id="MBJ7602327.1"/>
    </source>
</evidence>
<dbReference type="Gene3D" id="1.10.10.10">
    <property type="entry name" value="Winged helix-like DNA-binding domain superfamily/Winged helix DNA-binding domain"/>
    <property type="match status" value="1"/>
</dbReference>
<dbReference type="InterPro" id="IPR013249">
    <property type="entry name" value="RNA_pol_sigma70_r4_t2"/>
</dbReference>
<dbReference type="GO" id="GO:0003677">
    <property type="term" value="F:DNA binding"/>
    <property type="evidence" value="ECO:0007669"/>
    <property type="project" value="InterPro"/>
</dbReference>
<proteinExistence type="inferred from homology"/>
<evidence type="ECO:0000259" key="6">
    <source>
        <dbReference type="Pfam" id="PF08281"/>
    </source>
</evidence>
<dbReference type="NCBIfam" id="TIGR02937">
    <property type="entry name" value="sigma70-ECF"/>
    <property type="match status" value="1"/>
</dbReference>
<dbReference type="Pfam" id="PF08281">
    <property type="entry name" value="Sigma70_r4_2"/>
    <property type="match status" value="1"/>
</dbReference>
<feature type="domain" description="RNA polymerase sigma factor 70 region 4 type 2" evidence="6">
    <location>
        <begin position="115"/>
        <end position="166"/>
    </location>
</feature>
<evidence type="ECO:0000259" key="5">
    <source>
        <dbReference type="Pfam" id="PF04542"/>
    </source>
</evidence>
<evidence type="ECO:0000256" key="2">
    <source>
        <dbReference type="ARBA" id="ARBA00023015"/>
    </source>
</evidence>
<evidence type="ECO:0000313" key="8">
    <source>
        <dbReference type="Proteomes" id="UP000620075"/>
    </source>
</evidence>
<dbReference type="InterPro" id="IPR036388">
    <property type="entry name" value="WH-like_DNA-bd_sf"/>
</dbReference>
<evidence type="ECO:0000256" key="1">
    <source>
        <dbReference type="ARBA" id="ARBA00010641"/>
    </source>
</evidence>
<name>A0A934KET8_9BACT</name>
<dbReference type="RefSeq" id="WP_338176776.1">
    <property type="nucleotide sequence ID" value="NZ_JAEKNQ010000019.1"/>
</dbReference>
<dbReference type="InterPro" id="IPR013325">
    <property type="entry name" value="RNA_pol_sigma_r2"/>
</dbReference>
<dbReference type="InterPro" id="IPR013324">
    <property type="entry name" value="RNA_pol_sigma_r3/r4-like"/>
</dbReference>
<dbReference type="Proteomes" id="UP000620075">
    <property type="component" value="Unassembled WGS sequence"/>
</dbReference>
<dbReference type="InterPro" id="IPR039425">
    <property type="entry name" value="RNA_pol_sigma-70-like"/>
</dbReference>
<evidence type="ECO:0000256" key="4">
    <source>
        <dbReference type="ARBA" id="ARBA00023163"/>
    </source>
</evidence>
<evidence type="ECO:0000256" key="3">
    <source>
        <dbReference type="ARBA" id="ARBA00023082"/>
    </source>
</evidence>
<dbReference type="GO" id="GO:0016987">
    <property type="term" value="F:sigma factor activity"/>
    <property type="evidence" value="ECO:0007669"/>
    <property type="project" value="UniProtKB-KW"/>
</dbReference>
<sequence>MSDAAAADLLGRAKSGEREAFEQLIGPLIEPGYHIAFGIMRDRYEAEDAVQEAALTAWRKIGQLREESSVRSWFFKIVVNRSRMQRRGAWHSVIRLPDLDVVGRWNEERTTRTLDLTAAVRELAENDRLLLFLHYGLDLPLQEVAPVVGLSPAGTKTRLYRVLKRLRPVLAESEGSIPWK</sequence>
<dbReference type="PANTHER" id="PTHR43133">
    <property type="entry name" value="RNA POLYMERASE ECF-TYPE SIGMA FACTO"/>
    <property type="match status" value="1"/>
</dbReference>
<keyword evidence="3" id="KW-0731">Sigma factor</keyword>
<feature type="domain" description="RNA polymerase sigma-70 region 2" evidence="5">
    <location>
        <begin position="33"/>
        <end position="90"/>
    </location>
</feature>
<protein>
    <submittedName>
        <fullName evidence="7">RNA polymerase sigma factor</fullName>
    </submittedName>
</protein>
<gene>
    <name evidence="7" type="ORF">JF888_03915</name>
</gene>
<reference evidence="7 8" key="1">
    <citation type="submission" date="2020-10" db="EMBL/GenBank/DDBJ databases">
        <title>Ca. Dormibacterota MAGs.</title>
        <authorList>
            <person name="Montgomery K."/>
        </authorList>
    </citation>
    <scope>NUCLEOTIDE SEQUENCE [LARGE SCALE GENOMIC DNA]</scope>
    <source>
        <strain evidence="7">SC8811_S16_3</strain>
    </source>
</reference>
<accession>A0A934KET8</accession>
<dbReference type="GO" id="GO:0006352">
    <property type="term" value="P:DNA-templated transcription initiation"/>
    <property type="evidence" value="ECO:0007669"/>
    <property type="project" value="InterPro"/>
</dbReference>
<dbReference type="Gene3D" id="1.10.1740.10">
    <property type="match status" value="1"/>
</dbReference>
<dbReference type="InterPro" id="IPR014284">
    <property type="entry name" value="RNA_pol_sigma-70_dom"/>
</dbReference>
<dbReference type="SUPFAM" id="SSF88946">
    <property type="entry name" value="Sigma2 domain of RNA polymerase sigma factors"/>
    <property type="match status" value="1"/>
</dbReference>
<dbReference type="SUPFAM" id="SSF88659">
    <property type="entry name" value="Sigma3 and sigma4 domains of RNA polymerase sigma factors"/>
    <property type="match status" value="1"/>
</dbReference>
<organism evidence="7 8">
    <name type="scientific">Candidatus Dormiibacter inghamiae</name>
    <dbReference type="NCBI Taxonomy" id="3127013"/>
    <lineage>
        <taxon>Bacteria</taxon>
        <taxon>Bacillati</taxon>
        <taxon>Candidatus Dormiibacterota</taxon>
        <taxon>Candidatus Dormibacteria</taxon>
        <taxon>Candidatus Dormibacterales</taxon>
        <taxon>Candidatus Dormibacteraceae</taxon>
        <taxon>Candidatus Dormiibacter</taxon>
    </lineage>
</organism>
<dbReference type="EMBL" id="JAEKNQ010000019">
    <property type="protein sequence ID" value="MBJ7602327.1"/>
    <property type="molecule type" value="Genomic_DNA"/>
</dbReference>
<keyword evidence="2" id="KW-0805">Transcription regulation</keyword>
<dbReference type="PANTHER" id="PTHR43133:SF51">
    <property type="entry name" value="RNA POLYMERASE SIGMA FACTOR"/>
    <property type="match status" value="1"/>
</dbReference>
<keyword evidence="4" id="KW-0804">Transcription</keyword>
<comment type="similarity">
    <text evidence="1">Belongs to the sigma-70 factor family. ECF subfamily.</text>
</comment>